<evidence type="ECO:0000256" key="6">
    <source>
        <dbReference type="ARBA" id="ARBA00022729"/>
    </source>
</evidence>
<gene>
    <name evidence="10" type="primary">merP</name>
    <name evidence="13" type="ORF">TH25_17345</name>
</gene>
<dbReference type="InterPro" id="IPR017969">
    <property type="entry name" value="Heavy-metal-associated_CS"/>
</dbReference>
<evidence type="ECO:0000256" key="9">
    <source>
        <dbReference type="ARBA" id="ARBA00045344"/>
    </source>
</evidence>
<comment type="subunit">
    <text evidence="3">Monomer.</text>
</comment>
<dbReference type="SUPFAM" id="SSF55008">
    <property type="entry name" value="HMA, heavy metal-associated domain"/>
    <property type="match status" value="1"/>
</dbReference>
<dbReference type="InterPro" id="IPR001802">
    <property type="entry name" value="MerP/CopZ"/>
</dbReference>
<evidence type="ECO:0000256" key="10">
    <source>
        <dbReference type="RuleBase" id="RU361212"/>
    </source>
</evidence>
<dbReference type="InterPro" id="IPR006121">
    <property type="entry name" value="HMA_dom"/>
</dbReference>
<evidence type="ECO:0000256" key="1">
    <source>
        <dbReference type="ARBA" id="ARBA00004418"/>
    </source>
</evidence>
<dbReference type="Pfam" id="PF00403">
    <property type="entry name" value="HMA"/>
    <property type="match status" value="1"/>
</dbReference>
<dbReference type="Proteomes" id="UP000252517">
    <property type="component" value="Unassembled WGS sequence"/>
</dbReference>
<feature type="chain" id="PRO_5016883469" description="Periplasmic mercury ion-binding protein" evidence="11">
    <location>
        <begin position="23"/>
        <end position="94"/>
    </location>
</feature>
<keyword evidence="4 10" id="KW-0475">Mercuric resistance</keyword>
<evidence type="ECO:0000313" key="13">
    <source>
        <dbReference type="EMBL" id="RCK45989.1"/>
    </source>
</evidence>
<dbReference type="GO" id="GO:0042597">
    <property type="term" value="C:periplasmic space"/>
    <property type="evidence" value="ECO:0007669"/>
    <property type="project" value="UniProtKB-SubCell"/>
</dbReference>
<evidence type="ECO:0000259" key="12">
    <source>
        <dbReference type="PROSITE" id="PS50846"/>
    </source>
</evidence>
<dbReference type="InterPro" id="IPR036163">
    <property type="entry name" value="HMA_dom_sf"/>
</dbReference>
<proteinExistence type="inferred from homology"/>
<dbReference type="NCBIfam" id="TIGR02052">
    <property type="entry name" value="MerP"/>
    <property type="match status" value="1"/>
</dbReference>
<dbReference type="EMBL" id="JPWH01000015">
    <property type="protein sequence ID" value="RCK45989.1"/>
    <property type="molecule type" value="Genomic_DNA"/>
</dbReference>
<keyword evidence="7 10" id="KW-0574">Periplasm</keyword>
<comment type="caution">
    <text evidence="13">The sequence shown here is derived from an EMBL/GenBank/DDBJ whole genome shotgun (WGS) entry which is preliminary data.</text>
</comment>
<dbReference type="FunFam" id="3.30.70.100:FF:000005">
    <property type="entry name" value="Copper-exporting P-type ATPase A"/>
    <property type="match status" value="1"/>
</dbReference>
<evidence type="ECO:0000256" key="7">
    <source>
        <dbReference type="ARBA" id="ARBA00022764"/>
    </source>
</evidence>
<evidence type="ECO:0000256" key="4">
    <source>
        <dbReference type="ARBA" id="ARBA00022466"/>
    </source>
</evidence>
<dbReference type="PROSITE" id="PS01047">
    <property type="entry name" value="HMA_1"/>
    <property type="match status" value="1"/>
</dbReference>
<keyword evidence="5 10" id="KW-0479">Metal-binding</keyword>
<keyword evidence="8 10" id="KW-0476">Mercury</keyword>
<comment type="subcellular location">
    <subcellularLocation>
        <location evidence="1 10">Periplasm</location>
    </subcellularLocation>
</comment>
<dbReference type="CDD" id="cd00371">
    <property type="entry name" value="HMA"/>
    <property type="match status" value="1"/>
</dbReference>
<comment type="function">
    <text evidence="9 10">Involved in mercury resistance. Acts as a mercury scavenger that specifically binds to a mercuric ion in the periplasm and probably passes it to the cytoplasmic mercuric reductase MerA via the mercuric transport protein MerT.</text>
</comment>
<evidence type="ECO:0000256" key="3">
    <source>
        <dbReference type="ARBA" id="ARBA00011245"/>
    </source>
</evidence>
<keyword evidence="6 11" id="KW-0732">Signal</keyword>
<accession>A0A367WXP1</accession>
<dbReference type="RefSeq" id="WP_114089497.1">
    <property type="nucleotide sequence ID" value="NZ_JPWH01000015.1"/>
</dbReference>
<evidence type="ECO:0000256" key="5">
    <source>
        <dbReference type="ARBA" id="ARBA00022723"/>
    </source>
</evidence>
<dbReference type="PRINTS" id="PR00946">
    <property type="entry name" value="HGSCAVENGER"/>
</dbReference>
<evidence type="ECO:0000256" key="2">
    <source>
        <dbReference type="ARBA" id="ARBA00005938"/>
    </source>
</evidence>
<dbReference type="PROSITE" id="PS50846">
    <property type="entry name" value="HMA_2"/>
    <property type="match status" value="1"/>
</dbReference>
<dbReference type="InterPro" id="IPR011795">
    <property type="entry name" value="MerP"/>
</dbReference>
<organism evidence="13 14">
    <name type="scientific">Thalassospira profundimaris</name>
    <dbReference type="NCBI Taxonomy" id="502049"/>
    <lineage>
        <taxon>Bacteria</taxon>
        <taxon>Pseudomonadati</taxon>
        <taxon>Pseudomonadota</taxon>
        <taxon>Alphaproteobacteria</taxon>
        <taxon>Rhodospirillales</taxon>
        <taxon>Thalassospiraceae</taxon>
        <taxon>Thalassospira</taxon>
    </lineage>
</organism>
<sequence>MKATLRTVIFAGTLLTTTSAFAGEQTVTLEVSGMTCASCPYIVKQTLAAVDGVTDVEVSFAEKSAVVTYDDSKTEVAALTAATGDMGFPSTVKE</sequence>
<name>A0A367WXP1_9PROT</name>
<protein>
    <recommendedName>
        <fullName evidence="10">Periplasmic mercury ion-binding protein</fullName>
    </recommendedName>
</protein>
<dbReference type="GO" id="GO:0045340">
    <property type="term" value="F:mercury ion binding"/>
    <property type="evidence" value="ECO:0007669"/>
    <property type="project" value="UniProtKB-UniRule"/>
</dbReference>
<evidence type="ECO:0000256" key="11">
    <source>
        <dbReference type="SAM" id="SignalP"/>
    </source>
</evidence>
<dbReference type="PANTHER" id="PTHR46594:SF4">
    <property type="entry name" value="P-TYPE CATION-TRANSPORTING ATPASE"/>
    <property type="match status" value="1"/>
</dbReference>
<dbReference type="AlphaFoldDB" id="A0A367WXP1"/>
<feature type="signal peptide" evidence="11">
    <location>
        <begin position="1"/>
        <end position="22"/>
    </location>
</feature>
<reference evidence="13 14" key="1">
    <citation type="submission" date="2014-07" db="EMBL/GenBank/DDBJ databases">
        <title>Draft genome sequence of Thalassospira profundimaris S25-3-2.</title>
        <authorList>
            <person name="Lai Q."/>
            <person name="Shao Z."/>
        </authorList>
    </citation>
    <scope>NUCLEOTIDE SEQUENCE [LARGE SCALE GENOMIC DNA]</scope>
    <source>
        <strain evidence="13 14">S25-3-2</strain>
    </source>
</reference>
<evidence type="ECO:0000313" key="14">
    <source>
        <dbReference type="Proteomes" id="UP000252517"/>
    </source>
</evidence>
<dbReference type="PANTHER" id="PTHR46594">
    <property type="entry name" value="P-TYPE CATION-TRANSPORTING ATPASE"/>
    <property type="match status" value="1"/>
</dbReference>
<dbReference type="Gene3D" id="3.30.70.100">
    <property type="match status" value="1"/>
</dbReference>
<comment type="similarity">
    <text evidence="2">Belongs to the MerP family.</text>
</comment>
<feature type="domain" description="HMA" evidence="12">
    <location>
        <begin position="25"/>
        <end position="91"/>
    </location>
</feature>
<dbReference type="GO" id="GO:0015097">
    <property type="term" value="F:mercury ion transmembrane transporter activity"/>
    <property type="evidence" value="ECO:0007669"/>
    <property type="project" value="UniProtKB-UniRule"/>
</dbReference>
<dbReference type="OrthoDB" id="7205933at2"/>
<evidence type="ECO:0000256" key="8">
    <source>
        <dbReference type="ARBA" id="ARBA00022914"/>
    </source>
</evidence>